<sequence length="66" mass="7072">MTSPDVAASDLTDLVNRNSAFAFDLYQALSEEDSNLFYSPYSISLALLRPGVSDSQTLLSPTIGQG</sequence>
<proteinExistence type="predicted"/>
<evidence type="ECO:0000259" key="1">
    <source>
        <dbReference type="Pfam" id="PF00079"/>
    </source>
</evidence>
<dbReference type="InterPro" id="IPR042178">
    <property type="entry name" value="Serpin_sf_1"/>
</dbReference>
<comment type="caution">
    <text evidence="2">The sequence shown here is derived from an EMBL/GenBank/DDBJ whole genome shotgun (WGS) entry which is preliminary data.</text>
</comment>
<dbReference type="Gene3D" id="3.30.497.10">
    <property type="entry name" value="Antithrombin, subunit I, domain 2"/>
    <property type="match status" value="1"/>
</dbReference>
<name>X0YQ88_9ZZZZ</name>
<dbReference type="SUPFAM" id="SSF56574">
    <property type="entry name" value="Serpins"/>
    <property type="match status" value="1"/>
</dbReference>
<evidence type="ECO:0000313" key="2">
    <source>
        <dbReference type="EMBL" id="GAG49042.1"/>
    </source>
</evidence>
<dbReference type="EMBL" id="BARS01058517">
    <property type="protein sequence ID" value="GAG49042.1"/>
    <property type="molecule type" value="Genomic_DNA"/>
</dbReference>
<accession>X0YQ88</accession>
<dbReference type="InterPro" id="IPR023796">
    <property type="entry name" value="Serpin_dom"/>
</dbReference>
<feature type="non-terminal residue" evidence="2">
    <location>
        <position position="66"/>
    </location>
</feature>
<protein>
    <recommendedName>
        <fullName evidence="1">Serpin domain-containing protein</fullName>
    </recommendedName>
</protein>
<dbReference type="AlphaFoldDB" id="X0YQ88"/>
<dbReference type="InterPro" id="IPR036186">
    <property type="entry name" value="Serpin_sf"/>
</dbReference>
<reference evidence="2" key="1">
    <citation type="journal article" date="2014" name="Front. Microbiol.">
        <title>High frequency of phylogenetically diverse reductive dehalogenase-homologous genes in deep subseafloor sedimentary metagenomes.</title>
        <authorList>
            <person name="Kawai M."/>
            <person name="Futagami T."/>
            <person name="Toyoda A."/>
            <person name="Takaki Y."/>
            <person name="Nishi S."/>
            <person name="Hori S."/>
            <person name="Arai W."/>
            <person name="Tsubouchi T."/>
            <person name="Morono Y."/>
            <person name="Uchiyama I."/>
            <person name="Ito T."/>
            <person name="Fujiyama A."/>
            <person name="Inagaki F."/>
            <person name="Takami H."/>
        </authorList>
    </citation>
    <scope>NUCLEOTIDE SEQUENCE</scope>
    <source>
        <strain evidence="2">Expedition CK06-06</strain>
    </source>
</reference>
<dbReference type="Pfam" id="PF00079">
    <property type="entry name" value="Serpin"/>
    <property type="match status" value="1"/>
</dbReference>
<gene>
    <name evidence="2" type="ORF">S01H1_85290</name>
</gene>
<feature type="domain" description="Serpin" evidence="1">
    <location>
        <begin position="17"/>
        <end position="47"/>
    </location>
</feature>
<organism evidence="2">
    <name type="scientific">marine sediment metagenome</name>
    <dbReference type="NCBI Taxonomy" id="412755"/>
    <lineage>
        <taxon>unclassified sequences</taxon>
        <taxon>metagenomes</taxon>
        <taxon>ecological metagenomes</taxon>
    </lineage>
</organism>